<name>A0AC34FG20_9BILA</name>
<organism evidence="1 2">
    <name type="scientific">Panagrolaimus sp. ES5</name>
    <dbReference type="NCBI Taxonomy" id="591445"/>
    <lineage>
        <taxon>Eukaryota</taxon>
        <taxon>Metazoa</taxon>
        <taxon>Ecdysozoa</taxon>
        <taxon>Nematoda</taxon>
        <taxon>Chromadorea</taxon>
        <taxon>Rhabditida</taxon>
        <taxon>Tylenchina</taxon>
        <taxon>Panagrolaimomorpha</taxon>
        <taxon>Panagrolaimoidea</taxon>
        <taxon>Panagrolaimidae</taxon>
        <taxon>Panagrolaimus</taxon>
    </lineage>
</organism>
<evidence type="ECO:0000313" key="2">
    <source>
        <dbReference type="WBParaSite" id="ES5_v2.g16216.t1"/>
    </source>
</evidence>
<evidence type="ECO:0000313" key="1">
    <source>
        <dbReference type="Proteomes" id="UP000887579"/>
    </source>
</evidence>
<proteinExistence type="predicted"/>
<accession>A0AC34FG20</accession>
<dbReference type="Proteomes" id="UP000887579">
    <property type="component" value="Unplaced"/>
</dbReference>
<sequence length="98" mass="11084">MVLWGRRTMLVVIVVICIISFIDICEARGGRKGGKGKGKSNLQFAQVAEFSLIQSQLADNRFRLGYKLVMICKARGEPRPMIKWFKEGAEMQPKSNTH</sequence>
<protein>
    <submittedName>
        <fullName evidence="2">Ig-like domain-containing protein</fullName>
    </submittedName>
</protein>
<dbReference type="WBParaSite" id="ES5_v2.g16216.t1">
    <property type="protein sequence ID" value="ES5_v2.g16216.t1"/>
    <property type="gene ID" value="ES5_v2.g16216"/>
</dbReference>
<reference evidence="2" key="1">
    <citation type="submission" date="2022-11" db="UniProtKB">
        <authorList>
            <consortium name="WormBaseParasite"/>
        </authorList>
    </citation>
    <scope>IDENTIFICATION</scope>
</reference>